<accession>A0A285G601</accession>
<keyword evidence="5" id="KW-0472">Membrane</keyword>
<keyword evidence="7" id="KW-0449">Lipoprotein</keyword>
<evidence type="ECO:0000256" key="5">
    <source>
        <dbReference type="ARBA" id="ARBA00023136"/>
    </source>
</evidence>
<dbReference type="GO" id="GO:0016020">
    <property type="term" value="C:membrane"/>
    <property type="evidence" value="ECO:0007669"/>
    <property type="project" value="UniProtKB-SubCell"/>
</dbReference>
<dbReference type="Gene3D" id="3.30.300.210">
    <property type="entry name" value="Nutrient germinant receptor protein C, domain 3"/>
    <property type="match status" value="1"/>
</dbReference>
<organism evidence="10 11">
    <name type="scientific">Orenia metallireducens</name>
    <dbReference type="NCBI Taxonomy" id="1413210"/>
    <lineage>
        <taxon>Bacteria</taxon>
        <taxon>Bacillati</taxon>
        <taxon>Bacillota</taxon>
        <taxon>Clostridia</taxon>
        <taxon>Halanaerobiales</taxon>
        <taxon>Halobacteroidaceae</taxon>
        <taxon>Orenia</taxon>
    </lineage>
</organism>
<name>A0A285G601_9FIRM</name>
<dbReference type="InterPro" id="IPR038501">
    <property type="entry name" value="Spore_GerAC_C_sf"/>
</dbReference>
<dbReference type="STRING" id="1413210.U472_00635"/>
<keyword evidence="11" id="KW-1185">Reference proteome</keyword>
<dbReference type="GO" id="GO:0009847">
    <property type="term" value="P:spore germination"/>
    <property type="evidence" value="ECO:0007669"/>
    <property type="project" value="InterPro"/>
</dbReference>
<evidence type="ECO:0000256" key="3">
    <source>
        <dbReference type="ARBA" id="ARBA00022544"/>
    </source>
</evidence>
<reference evidence="11" key="1">
    <citation type="submission" date="2017-09" db="EMBL/GenBank/DDBJ databases">
        <authorList>
            <person name="Varghese N."/>
            <person name="Submissions S."/>
        </authorList>
    </citation>
    <scope>NUCLEOTIDE SEQUENCE [LARGE SCALE GENOMIC DNA]</scope>
    <source>
        <strain evidence="11">MSL47</strain>
    </source>
</reference>
<dbReference type="OrthoDB" id="9816067at2"/>
<comment type="similarity">
    <text evidence="2">Belongs to the GerABKC lipoprotein family.</text>
</comment>
<dbReference type="InterPro" id="IPR046953">
    <property type="entry name" value="Spore_GerAC-like_C"/>
</dbReference>
<proteinExistence type="inferred from homology"/>
<dbReference type="PROSITE" id="PS51257">
    <property type="entry name" value="PROKAR_LIPOPROTEIN"/>
    <property type="match status" value="1"/>
</dbReference>
<evidence type="ECO:0000256" key="4">
    <source>
        <dbReference type="ARBA" id="ARBA00022729"/>
    </source>
</evidence>
<dbReference type="EMBL" id="OBDZ01000004">
    <property type="protein sequence ID" value="SNY17851.1"/>
    <property type="molecule type" value="Genomic_DNA"/>
</dbReference>
<evidence type="ECO:0000259" key="9">
    <source>
        <dbReference type="Pfam" id="PF25198"/>
    </source>
</evidence>
<evidence type="ECO:0000313" key="10">
    <source>
        <dbReference type="EMBL" id="SNY17851.1"/>
    </source>
</evidence>
<comment type="subcellular location">
    <subcellularLocation>
        <location evidence="1">Membrane</location>
        <topology evidence="1">Lipid-anchor</topology>
    </subcellularLocation>
</comment>
<feature type="domain" description="Spore germination GerAC-like C-terminal" evidence="8">
    <location>
        <begin position="208"/>
        <end position="373"/>
    </location>
</feature>
<protein>
    <submittedName>
        <fullName evidence="10">Spore germination protein KC</fullName>
    </submittedName>
</protein>
<gene>
    <name evidence="10" type="ORF">SAMN06265827_104203</name>
</gene>
<evidence type="ECO:0000313" key="11">
    <source>
        <dbReference type="Proteomes" id="UP000219573"/>
    </source>
</evidence>
<dbReference type="InterPro" id="IPR008844">
    <property type="entry name" value="Spore_GerAC-like"/>
</dbReference>
<dbReference type="NCBIfam" id="TIGR02887">
    <property type="entry name" value="spore_ger_x_C"/>
    <property type="match status" value="1"/>
</dbReference>
<evidence type="ECO:0000256" key="7">
    <source>
        <dbReference type="ARBA" id="ARBA00023288"/>
    </source>
</evidence>
<evidence type="ECO:0000259" key="8">
    <source>
        <dbReference type="Pfam" id="PF05504"/>
    </source>
</evidence>
<keyword evidence="6" id="KW-0564">Palmitate</keyword>
<evidence type="ECO:0000256" key="2">
    <source>
        <dbReference type="ARBA" id="ARBA00007886"/>
    </source>
</evidence>
<dbReference type="PANTHER" id="PTHR35789:SF1">
    <property type="entry name" value="SPORE GERMINATION PROTEIN B3"/>
    <property type="match status" value="1"/>
</dbReference>
<dbReference type="Pfam" id="PF25198">
    <property type="entry name" value="Spore_GerAC_N"/>
    <property type="match status" value="1"/>
</dbReference>
<dbReference type="InterPro" id="IPR057336">
    <property type="entry name" value="GerAC_N"/>
</dbReference>
<dbReference type="Proteomes" id="UP000219573">
    <property type="component" value="Unassembled WGS sequence"/>
</dbReference>
<dbReference type="PANTHER" id="PTHR35789">
    <property type="entry name" value="SPORE GERMINATION PROTEIN B3"/>
    <property type="match status" value="1"/>
</dbReference>
<keyword evidence="4" id="KW-0732">Signal</keyword>
<dbReference type="AlphaFoldDB" id="A0A285G601"/>
<sequence>MKKVIKIMIIVLLMNLLSGCWDRRDIEATVPVLGVGIDFIEEEDRDLTKSNKVKVTIQVPIPANMEQGEDVVWIISSVGETVAGAIDNLQNKLNQELFFGHLQVIIFSQDIAKEGINKYLNFFRNSPQIRRLSWLLIAEDTAEDIIKSEPKLESIQSIYLTHMLNNGVSTGRIPDIRLGDFFIRLSNPGEQATAVMLKADKEIIDYIGLAVFEGDEFVGSLDQPETLYYQRTLGVPNDTSNLVLACDPTTEIDRLTIKMQEVSSKLQPELKEDKIIMKIKLKVEAKVLEQLNKNNLGREDVVHQIERRIENKLKREIDKVIEKTQSKFQTDIWGFGEYVRAYYPEYWNKIKWEEEFPKIKISTEVKAYIRQVGMINFTGR</sequence>
<dbReference type="Pfam" id="PF05504">
    <property type="entry name" value="Spore_GerAC"/>
    <property type="match status" value="1"/>
</dbReference>
<evidence type="ECO:0000256" key="1">
    <source>
        <dbReference type="ARBA" id="ARBA00004635"/>
    </source>
</evidence>
<keyword evidence="3" id="KW-0309">Germination</keyword>
<dbReference type="RefSeq" id="WP_097016836.1">
    <property type="nucleotide sequence ID" value="NZ_OBDZ01000004.1"/>
</dbReference>
<evidence type="ECO:0000256" key="6">
    <source>
        <dbReference type="ARBA" id="ARBA00023139"/>
    </source>
</evidence>
<feature type="domain" description="Spore germination protein N-terminal" evidence="9">
    <location>
        <begin position="22"/>
        <end position="197"/>
    </location>
</feature>